<keyword evidence="2" id="KW-1185">Reference proteome</keyword>
<gene>
    <name evidence="1" type="ORF">ACFQ1C_12310</name>
</gene>
<accession>A0ABW3KLQ4</accession>
<organism evidence="1 2">
    <name type="scientific">Oceanisphaera ostreae</name>
    <dbReference type="NCBI Taxonomy" id="914151"/>
    <lineage>
        <taxon>Bacteria</taxon>
        <taxon>Pseudomonadati</taxon>
        <taxon>Pseudomonadota</taxon>
        <taxon>Gammaproteobacteria</taxon>
        <taxon>Aeromonadales</taxon>
        <taxon>Aeromonadaceae</taxon>
        <taxon>Oceanisphaera</taxon>
    </lineage>
</organism>
<sequence>MSAPKHEKVKSAPFTAFMQSASTQEKNEFFAKVVQAATEEQRQMIAKAQSMSTNS</sequence>
<dbReference type="RefSeq" id="WP_379558913.1">
    <property type="nucleotide sequence ID" value="NZ_JBHTJS010000047.1"/>
</dbReference>
<proteinExistence type="predicted"/>
<dbReference type="EMBL" id="JBHTJS010000047">
    <property type="protein sequence ID" value="MFD1008936.1"/>
    <property type="molecule type" value="Genomic_DNA"/>
</dbReference>
<comment type="caution">
    <text evidence="1">The sequence shown here is derived from an EMBL/GenBank/DDBJ whole genome shotgun (WGS) entry which is preliminary data.</text>
</comment>
<protein>
    <submittedName>
        <fullName evidence="1">Uncharacterized protein</fullName>
    </submittedName>
</protein>
<name>A0ABW3KLQ4_9GAMM</name>
<evidence type="ECO:0000313" key="1">
    <source>
        <dbReference type="EMBL" id="MFD1008936.1"/>
    </source>
</evidence>
<dbReference type="Proteomes" id="UP001597048">
    <property type="component" value="Unassembled WGS sequence"/>
</dbReference>
<reference evidence="2" key="1">
    <citation type="journal article" date="2019" name="Int. J. Syst. Evol. Microbiol.">
        <title>The Global Catalogue of Microorganisms (GCM) 10K type strain sequencing project: providing services to taxonomists for standard genome sequencing and annotation.</title>
        <authorList>
            <consortium name="The Broad Institute Genomics Platform"/>
            <consortium name="The Broad Institute Genome Sequencing Center for Infectious Disease"/>
            <person name="Wu L."/>
            <person name="Ma J."/>
        </authorList>
    </citation>
    <scope>NUCLEOTIDE SEQUENCE [LARGE SCALE GENOMIC DNA]</scope>
    <source>
        <strain evidence="2">CCUG 60525</strain>
    </source>
</reference>
<evidence type="ECO:0000313" key="2">
    <source>
        <dbReference type="Proteomes" id="UP001597048"/>
    </source>
</evidence>